<organism evidence="2 3">
    <name type="scientific">Daphnia magna</name>
    <dbReference type="NCBI Taxonomy" id="35525"/>
    <lineage>
        <taxon>Eukaryota</taxon>
        <taxon>Metazoa</taxon>
        <taxon>Ecdysozoa</taxon>
        <taxon>Arthropoda</taxon>
        <taxon>Crustacea</taxon>
        <taxon>Branchiopoda</taxon>
        <taxon>Diplostraca</taxon>
        <taxon>Cladocera</taxon>
        <taxon>Anomopoda</taxon>
        <taxon>Daphniidae</taxon>
        <taxon>Daphnia</taxon>
    </lineage>
</organism>
<keyword evidence="1" id="KW-0472">Membrane</keyword>
<comment type="caution">
    <text evidence="2">The sequence shown here is derived from an EMBL/GenBank/DDBJ whole genome shotgun (WGS) entry which is preliminary data.</text>
</comment>
<evidence type="ECO:0000313" key="3">
    <source>
        <dbReference type="Proteomes" id="UP000076858"/>
    </source>
</evidence>
<reference evidence="2 3" key="1">
    <citation type="submission" date="2016-03" db="EMBL/GenBank/DDBJ databases">
        <title>EvidentialGene: Evidence-directed Construction of Genes on Genomes.</title>
        <authorList>
            <person name="Gilbert D.G."/>
            <person name="Choi J.-H."/>
            <person name="Mockaitis K."/>
            <person name="Colbourne J."/>
            <person name="Pfrender M."/>
        </authorList>
    </citation>
    <scope>NUCLEOTIDE SEQUENCE [LARGE SCALE GENOMIC DNA]</scope>
    <source>
        <strain evidence="2 3">Xinb3</strain>
        <tissue evidence="2">Complete organism</tissue>
    </source>
</reference>
<dbReference type="Proteomes" id="UP000076858">
    <property type="component" value="Unassembled WGS sequence"/>
</dbReference>
<dbReference type="AlphaFoldDB" id="A0A164EE26"/>
<protein>
    <submittedName>
        <fullName evidence="2">Uncharacterized protein</fullName>
    </submittedName>
</protein>
<sequence>GVDFWENLSIRSESSSFVGGTKDHCNTAGCCAGTHSQPIRTNDFISAKRIDIFFCNIYIAIYFSLGTTSFYHLL</sequence>
<accession>A0A164EE26</accession>
<proteinExistence type="predicted"/>
<evidence type="ECO:0000313" key="2">
    <source>
        <dbReference type="EMBL" id="KZR96692.1"/>
    </source>
</evidence>
<gene>
    <name evidence="2" type="ORF">APZ42_008828</name>
</gene>
<keyword evidence="1" id="KW-0812">Transmembrane</keyword>
<feature type="transmembrane region" description="Helical" evidence="1">
    <location>
        <begin position="50"/>
        <end position="73"/>
    </location>
</feature>
<keyword evidence="1" id="KW-1133">Transmembrane helix</keyword>
<keyword evidence="3" id="KW-1185">Reference proteome</keyword>
<name>A0A164EE26_9CRUS</name>
<dbReference type="EMBL" id="LRGB01024015">
    <property type="protein sequence ID" value="KZR96692.1"/>
    <property type="molecule type" value="Genomic_DNA"/>
</dbReference>
<feature type="non-terminal residue" evidence="2">
    <location>
        <position position="74"/>
    </location>
</feature>
<feature type="non-terminal residue" evidence="2">
    <location>
        <position position="1"/>
    </location>
</feature>
<evidence type="ECO:0000256" key="1">
    <source>
        <dbReference type="SAM" id="Phobius"/>
    </source>
</evidence>